<organism evidence="2 3">
    <name type="scientific">Ruixingdingia sedimenti</name>
    <dbReference type="NCBI Taxonomy" id="3073604"/>
    <lineage>
        <taxon>Bacteria</taxon>
        <taxon>Pseudomonadati</taxon>
        <taxon>Pseudomonadota</taxon>
        <taxon>Alphaproteobacteria</taxon>
        <taxon>Rhodobacterales</taxon>
        <taxon>Paracoccaceae</taxon>
        <taxon>Ruixingdingia</taxon>
    </lineage>
</organism>
<gene>
    <name evidence="2" type="ORF">RGD00_08725</name>
</gene>
<sequence length="501" mass="54379">MVLSILSARRLPATSLFTQDEPGTVLLFDGETLVDASDSGRALLAAMPVRGDPWMRFAAFAAQRFDGFEPMVTNLPDLGRVTLTSRAADPITLVAEWRGGLRKFSVLDPHAQGRAQMVDALTQRAQDEELESLRHTTDTAPFPIWREAPDGSVTWANSAYSALAARVLGEEGAWVWPLPRLFPTVTEGAAAGQRFQIAVTGQDRPLWFDHHAFAAGAEQLVFALPADGAVQAEEALREFVQTLTKTFAHLPIGLAIFDRQRRLQLFNPALTDLSSLPVDFLSARPSLFSFLDAMRSRRMIPEPKDYKSWRRQIAALEKSASEGVFEETWSLPSGLTYHVLGRPHPEGALALMIEDITDEISRTRRYRADVELGQMVVDTMEEAVAVFSPAGQVIMSNTAYAALWGEDPGAVLADAGASGLCARWQALTAPSPVWMQAGEFLADAGPRAAWKAHARLLDGRALACRFVPLPGGATLAGFSLAQGADQPPDARPARAAARQGA</sequence>
<evidence type="ECO:0000313" key="3">
    <source>
        <dbReference type="Proteomes" id="UP001247754"/>
    </source>
</evidence>
<dbReference type="SUPFAM" id="SSF55785">
    <property type="entry name" value="PYP-like sensor domain (PAS domain)"/>
    <property type="match status" value="2"/>
</dbReference>
<dbReference type="RefSeq" id="WP_310456978.1">
    <property type="nucleotide sequence ID" value="NZ_JAVKPH010000007.1"/>
</dbReference>
<dbReference type="InterPro" id="IPR035965">
    <property type="entry name" value="PAS-like_dom_sf"/>
</dbReference>
<reference evidence="2 3" key="1">
    <citation type="submission" date="2023-09" db="EMBL/GenBank/DDBJ databases">
        <title>Xinfangfangia sedmenti sp. nov., isolated the sedment.</title>
        <authorList>
            <person name="Xu L."/>
        </authorList>
    </citation>
    <scope>NUCLEOTIDE SEQUENCE [LARGE SCALE GENOMIC DNA]</scope>
    <source>
        <strain evidence="2 3">LG-4</strain>
    </source>
</reference>
<keyword evidence="3" id="KW-1185">Reference proteome</keyword>
<protein>
    <submittedName>
        <fullName evidence="2">PAS-domain containing protein</fullName>
    </submittedName>
</protein>
<feature type="region of interest" description="Disordered" evidence="1">
    <location>
        <begin position="480"/>
        <end position="501"/>
    </location>
</feature>
<proteinExistence type="predicted"/>
<comment type="caution">
    <text evidence="2">The sequence shown here is derived from an EMBL/GenBank/DDBJ whole genome shotgun (WGS) entry which is preliminary data.</text>
</comment>
<evidence type="ECO:0000313" key="2">
    <source>
        <dbReference type="EMBL" id="MDR5652685.1"/>
    </source>
</evidence>
<name>A0ABU1F730_9RHOB</name>
<feature type="compositionally biased region" description="Low complexity" evidence="1">
    <location>
        <begin position="481"/>
        <end position="501"/>
    </location>
</feature>
<dbReference type="EMBL" id="JAVKPH010000007">
    <property type="protein sequence ID" value="MDR5652685.1"/>
    <property type="molecule type" value="Genomic_DNA"/>
</dbReference>
<dbReference type="Pfam" id="PF12860">
    <property type="entry name" value="PAS_7"/>
    <property type="match status" value="1"/>
</dbReference>
<evidence type="ECO:0000256" key="1">
    <source>
        <dbReference type="SAM" id="MobiDB-lite"/>
    </source>
</evidence>
<accession>A0ABU1F730</accession>
<dbReference type="Gene3D" id="3.30.450.20">
    <property type="entry name" value="PAS domain"/>
    <property type="match status" value="1"/>
</dbReference>
<dbReference type="Proteomes" id="UP001247754">
    <property type="component" value="Unassembled WGS sequence"/>
</dbReference>